<reference evidence="2 3" key="1">
    <citation type="journal article" date="2016" name="Nat. Commun.">
        <title>Thousands of microbial genomes shed light on interconnected biogeochemical processes in an aquifer system.</title>
        <authorList>
            <person name="Anantharaman K."/>
            <person name="Brown C.T."/>
            <person name="Hug L.A."/>
            <person name="Sharon I."/>
            <person name="Castelle C.J."/>
            <person name="Probst A.J."/>
            <person name="Thomas B.C."/>
            <person name="Singh A."/>
            <person name="Wilkins M.J."/>
            <person name="Karaoz U."/>
            <person name="Brodie E.L."/>
            <person name="Williams K.H."/>
            <person name="Hubbard S.S."/>
            <person name="Banfield J.F."/>
        </authorList>
    </citation>
    <scope>NUCLEOTIDE SEQUENCE [LARGE SCALE GENOMIC DNA]</scope>
    <source>
        <strain evidence="3">RBG_16_55_9</strain>
    </source>
</reference>
<dbReference type="SUPFAM" id="SSF75217">
    <property type="entry name" value="alpha/beta knot"/>
    <property type="match status" value="1"/>
</dbReference>
<name>A0A1F5UNW4_FRAXR</name>
<dbReference type="Pfam" id="PF09936">
    <property type="entry name" value="Methyltrn_RNA_4"/>
    <property type="match status" value="1"/>
</dbReference>
<sequence>MGNLYIGLVHYPVFSREGRVVATAITGLDIHDLARSAHTYGVVHYYVITPLASQREIAERIQRYWLELKEFDPTHRTEALQQVIIVATLGDSLLQVTAKEGVRPLTVGTSARHLSKDQISYEELRKRVEQEREPVYLIFGTGWGLANEVIERVDALLPPILGPGEYNHLSVRAAAAITLDRLRGRRE</sequence>
<feature type="domain" description="tRNA (guanine-N(1)-)-methyltransferase C-terminal" evidence="1">
    <location>
        <begin position="3"/>
        <end position="183"/>
    </location>
</feature>
<evidence type="ECO:0000313" key="3">
    <source>
        <dbReference type="Proteomes" id="UP000179157"/>
    </source>
</evidence>
<dbReference type="Proteomes" id="UP000179157">
    <property type="component" value="Unassembled WGS sequence"/>
</dbReference>
<protein>
    <recommendedName>
        <fullName evidence="1">tRNA (guanine-N(1)-)-methyltransferase C-terminal domain-containing protein</fullName>
    </recommendedName>
</protein>
<accession>A0A1F5UNW4</accession>
<dbReference type="InterPro" id="IPR029026">
    <property type="entry name" value="tRNA_m1G_MTases_N"/>
</dbReference>
<organism evidence="2 3">
    <name type="scientific">Fraserbacteria sp. (strain RBG_16_55_9)</name>
    <dbReference type="NCBI Taxonomy" id="1817864"/>
    <lineage>
        <taxon>Bacteria</taxon>
        <taxon>Candidatus Fraseribacteriota</taxon>
    </lineage>
</organism>
<dbReference type="STRING" id="1817864.A2Z21_04155"/>
<dbReference type="AlphaFoldDB" id="A0A1F5UNW4"/>
<evidence type="ECO:0000259" key="1">
    <source>
        <dbReference type="Pfam" id="PF09936"/>
    </source>
</evidence>
<comment type="caution">
    <text evidence="2">The sequence shown here is derived from an EMBL/GenBank/DDBJ whole genome shotgun (WGS) entry which is preliminary data.</text>
</comment>
<evidence type="ECO:0000313" key="2">
    <source>
        <dbReference type="EMBL" id="OGF52862.1"/>
    </source>
</evidence>
<dbReference type="InterPro" id="IPR029028">
    <property type="entry name" value="Alpha/beta_knot_MTases"/>
</dbReference>
<dbReference type="Gene3D" id="3.40.1280.10">
    <property type="match status" value="1"/>
</dbReference>
<dbReference type="CDD" id="cd18085">
    <property type="entry name" value="TM1570-like"/>
    <property type="match status" value="1"/>
</dbReference>
<dbReference type="EMBL" id="MFGX01000125">
    <property type="protein sequence ID" value="OGF52862.1"/>
    <property type="molecule type" value="Genomic_DNA"/>
</dbReference>
<gene>
    <name evidence="2" type="ORF">A2Z21_04155</name>
</gene>
<dbReference type="InterPro" id="IPR019230">
    <property type="entry name" value="RNA_MeTrfase_C_dom"/>
</dbReference>
<proteinExistence type="predicted"/>